<dbReference type="AlphaFoldDB" id="D9S0A3"/>
<evidence type="ECO:0000313" key="1">
    <source>
        <dbReference type="EMBL" id="ADL07031.1"/>
    </source>
</evidence>
<evidence type="ECO:0008006" key="3">
    <source>
        <dbReference type="Google" id="ProtNLM"/>
    </source>
</evidence>
<dbReference type="HOGENOM" id="CLU_057460_0_0_9"/>
<dbReference type="eggNOG" id="COG3581">
    <property type="taxonomic scope" value="Bacteria"/>
</dbReference>
<sequence length="378" mass="42287">MRKVSYPYLGNATITFQKLMKALGNDVVLPKRPTEETLSLGTKYAPEFACLPFKIVLGTYIEALEAGADTLVSTGGVGPCRAGLYTTLHEKILKSLGYDFEMITLEPPGRHLRDLIASIKKLVSKKLSIADYFRIGRFVWKELQLLDKAEKLSHKIRPLEVKKGETTRTYKKCAELIAQAQSYRDLVEIEREIELLYEKIEKKDIDPIKIGIVGEIYVVIEPAANLEIEEMLGDLGVYAERSMFLASYTFYNAVMDLFRMPGERDVKKLASPYFKEMCGGHGRESVGNAILFAKRGFDGVIQLSPFTCIPEIVAKSILPKVCAEYGIGFLPVTLDEQTGKEGLRTRVEAFVDLLAAKRKKKKMNLGKGDVVYGTLSGY</sequence>
<name>D9S0A3_THEOJ</name>
<evidence type="ECO:0000313" key="2">
    <source>
        <dbReference type="Proteomes" id="UP000000272"/>
    </source>
</evidence>
<accession>D9S0A3</accession>
<proteinExistence type="predicted"/>
<dbReference type="EMBL" id="CP002131">
    <property type="protein sequence ID" value="ADL07031.1"/>
    <property type="molecule type" value="Genomic_DNA"/>
</dbReference>
<organism evidence="1 2">
    <name type="scientific">Thermosediminibacter oceani (strain ATCC BAA-1034 / DSM 16646 / JW/IW-1228P)</name>
    <dbReference type="NCBI Taxonomy" id="555079"/>
    <lineage>
        <taxon>Bacteria</taxon>
        <taxon>Bacillati</taxon>
        <taxon>Bacillota</taxon>
        <taxon>Clostridia</taxon>
        <taxon>Thermosediminibacterales</taxon>
        <taxon>Thermosediminibacteraceae</taxon>
        <taxon>Thermosediminibacter</taxon>
    </lineage>
</organism>
<dbReference type="PANTHER" id="PTHR32329:SF2">
    <property type="entry name" value="BIFUNCTIONAL PROTEIN [INCLUDES 2-HYDROXYACYL-COA DEHYDRATASE (N-TER) AND ITS ACTIVATOR DOMAIN (C_TERM)"/>
    <property type="match status" value="1"/>
</dbReference>
<protein>
    <recommendedName>
        <fullName evidence="3">DUF2229 domain-containing protein</fullName>
    </recommendedName>
</protein>
<reference evidence="1 2" key="1">
    <citation type="journal article" date="2010" name="Stand. Genomic Sci.">
        <title>Complete genome sequence of Thermosediminibacter oceani type strain (JW/IW-1228P).</title>
        <authorList>
            <person name="Pitluck S."/>
            <person name="Yasawong M."/>
            <person name="Munk C."/>
            <person name="Nolan M."/>
            <person name="Lapidus A."/>
            <person name="Lucas S."/>
            <person name="Glavina Del Rio T."/>
            <person name="Tice H."/>
            <person name="Cheng J.F."/>
            <person name="Bruce D."/>
            <person name="Detter C."/>
            <person name="Tapia R."/>
            <person name="Han C."/>
            <person name="Goodwin L."/>
            <person name="Liolios K."/>
            <person name="Ivanova N."/>
            <person name="Mavromatis K."/>
            <person name="Mikhailova N."/>
            <person name="Pati A."/>
            <person name="Chen A."/>
            <person name="Palaniappan K."/>
            <person name="Land M."/>
            <person name="Hauser L."/>
            <person name="Chang Y.J."/>
            <person name="Jeffries C.D."/>
            <person name="Rohde M."/>
            <person name="Spring S."/>
            <person name="Sikorski J."/>
            <person name="Goker M."/>
            <person name="Woyke T."/>
            <person name="Bristow J."/>
            <person name="Eisen J.A."/>
            <person name="Markowitz V."/>
            <person name="Hugenholtz P."/>
            <person name="Kyrpides N.C."/>
            <person name="Klenk H.P."/>
        </authorList>
    </citation>
    <scope>NUCLEOTIDE SEQUENCE [LARGE SCALE GENOMIC DNA]</scope>
    <source>
        <strain evidence="2">ATCC BAA-1034 / DSM 16646 / JW/IW-1228P</strain>
    </source>
</reference>
<dbReference type="Gene3D" id="3.40.50.11900">
    <property type="match status" value="1"/>
</dbReference>
<dbReference type="PANTHER" id="PTHR32329">
    <property type="entry name" value="BIFUNCTIONAL PROTEIN [INCLUDES 2-HYDROXYACYL-COA DEHYDRATASE (N-TER) AND ITS ACTIVATOR DOMAIN (C_TERM)-RELATED"/>
    <property type="match status" value="1"/>
</dbReference>
<dbReference type="Proteomes" id="UP000000272">
    <property type="component" value="Chromosome"/>
</dbReference>
<dbReference type="KEGG" id="toc:Toce_0245"/>
<gene>
    <name evidence="1" type="ordered locus">Toce_0245</name>
</gene>
<keyword evidence="2" id="KW-1185">Reference proteome</keyword>
<dbReference type="OrthoDB" id="9780120at2"/>
<dbReference type="STRING" id="555079.Toce_0245"/>
<dbReference type="RefSeq" id="WP_013275082.1">
    <property type="nucleotide sequence ID" value="NC_014377.1"/>
</dbReference>
<dbReference type="Pfam" id="PF06050">
    <property type="entry name" value="HGD-D"/>
    <property type="match status" value="1"/>
</dbReference>
<dbReference type="InterPro" id="IPR051805">
    <property type="entry name" value="Dehydratase_Activator_Redct"/>
</dbReference>
<dbReference type="InterPro" id="IPR010327">
    <property type="entry name" value="FldB/FldC_alpha/beta"/>
</dbReference>